<evidence type="ECO:0000313" key="2">
    <source>
        <dbReference type="EMBL" id="GII22580.1"/>
    </source>
</evidence>
<dbReference type="EMBL" id="BOON01000018">
    <property type="protein sequence ID" value="GII22580.1"/>
    <property type="molecule type" value="Genomic_DNA"/>
</dbReference>
<feature type="transmembrane region" description="Helical" evidence="1">
    <location>
        <begin position="67"/>
        <end position="89"/>
    </location>
</feature>
<name>A0A8J3WZR1_9ACTN</name>
<comment type="caution">
    <text evidence="2">The sequence shown here is derived from an EMBL/GenBank/DDBJ whole genome shotgun (WGS) entry which is preliminary data.</text>
</comment>
<evidence type="ECO:0000256" key="1">
    <source>
        <dbReference type="SAM" id="Phobius"/>
    </source>
</evidence>
<dbReference type="Proteomes" id="UP000599074">
    <property type="component" value="Unassembled WGS sequence"/>
</dbReference>
<feature type="transmembrane region" description="Helical" evidence="1">
    <location>
        <begin position="96"/>
        <end position="117"/>
    </location>
</feature>
<gene>
    <name evidence="2" type="ORF">Pme01_21770</name>
</gene>
<keyword evidence="1" id="KW-1133">Transmembrane helix</keyword>
<reference evidence="2" key="1">
    <citation type="submission" date="2021-01" db="EMBL/GenBank/DDBJ databases">
        <title>Whole genome shotgun sequence of Planosporangium mesophilum NBRC 109066.</title>
        <authorList>
            <person name="Komaki H."/>
            <person name="Tamura T."/>
        </authorList>
    </citation>
    <scope>NUCLEOTIDE SEQUENCE</scope>
    <source>
        <strain evidence="2">NBRC 109066</strain>
    </source>
</reference>
<keyword evidence="3" id="KW-1185">Reference proteome</keyword>
<keyword evidence="1" id="KW-0472">Membrane</keyword>
<feature type="transmembrane region" description="Helical" evidence="1">
    <location>
        <begin position="21"/>
        <end position="47"/>
    </location>
</feature>
<keyword evidence="1" id="KW-0812">Transmembrane</keyword>
<accession>A0A8J3WZR1</accession>
<evidence type="ECO:0000313" key="3">
    <source>
        <dbReference type="Proteomes" id="UP000599074"/>
    </source>
</evidence>
<protein>
    <submittedName>
        <fullName evidence="2">Uncharacterized protein</fullName>
    </submittedName>
</protein>
<organism evidence="2 3">
    <name type="scientific">Planosporangium mesophilum</name>
    <dbReference type="NCBI Taxonomy" id="689768"/>
    <lineage>
        <taxon>Bacteria</taxon>
        <taxon>Bacillati</taxon>
        <taxon>Actinomycetota</taxon>
        <taxon>Actinomycetes</taxon>
        <taxon>Micromonosporales</taxon>
        <taxon>Micromonosporaceae</taxon>
        <taxon>Planosporangium</taxon>
    </lineage>
</organism>
<proteinExistence type="predicted"/>
<dbReference type="AlphaFoldDB" id="A0A8J3WZR1"/>
<sequence length="120" mass="13179">MWRNCSGAGDSEGRLAMIARGLFNAAVLVVECAGTALFVYAVFAVGLKGYSPTRRSIWGRAVTWPRAAFATYFGVMGLALSLSAHLFLFDRHDRTFLPLIIALVIIFLLLATGWAIVRKR</sequence>